<sequence length="365" mass="41675">MDDERFYWLINQVNAGNILDEELNELHQLMEQNPGLRNIYALLTAKAEPQSQTEKAEAMEAYMAHYAKMQLAGHFDQAAQDSTPSPENIPSGKKKTITLYRRLIQVAAILLLIGLPLCFMMFRKQRDTELVLIAKKGEKNKIVLADGTKVWLNGDSKLFYTKSFTGATRSVSLSGEAYFEVAHDKKHPFIISANGIKVKVLGTAFNLKAYPDDENTETTLIHGLVEVSMDDQPLSRISLKPGEKLRVHNELKDHKQETVKKEQPTILLSKSNVEIADNKAKESLWTENKLVFDDEPFQNIAVKLGRWYNKEIIIQDEDLKRINLSGTYENYTLEQVLHALQYAGRFNYRIEKNLVYIQSITPTKN</sequence>
<keyword evidence="1" id="KW-0812">Transmembrane</keyword>
<evidence type="ECO:0000313" key="5">
    <source>
        <dbReference type="Proteomes" id="UP000031246"/>
    </source>
</evidence>
<name>A0A0C1F8I9_9SPHI</name>
<keyword evidence="5" id="KW-1185">Reference proteome</keyword>
<dbReference type="PIRSF" id="PIRSF018266">
    <property type="entry name" value="FecR"/>
    <property type="match status" value="1"/>
</dbReference>
<feature type="domain" description="Protein FecR C-terminal" evidence="3">
    <location>
        <begin position="289"/>
        <end position="357"/>
    </location>
</feature>
<feature type="domain" description="FecR protein" evidence="2">
    <location>
        <begin position="135"/>
        <end position="226"/>
    </location>
</feature>
<dbReference type="EMBL" id="JSYN01000043">
    <property type="protein sequence ID" value="KIA89477.1"/>
    <property type="molecule type" value="Genomic_DNA"/>
</dbReference>
<dbReference type="InterPro" id="IPR032508">
    <property type="entry name" value="FecR_C"/>
</dbReference>
<dbReference type="Proteomes" id="UP000031246">
    <property type="component" value="Unassembled WGS sequence"/>
</dbReference>
<dbReference type="InterPro" id="IPR006860">
    <property type="entry name" value="FecR"/>
</dbReference>
<evidence type="ECO:0000259" key="3">
    <source>
        <dbReference type="Pfam" id="PF16344"/>
    </source>
</evidence>
<gene>
    <name evidence="4" type="ORF">OC25_25170</name>
</gene>
<accession>A0A0C1F8I9</accession>
<dbReference type="AlphaFoldDB" id="A0A0C1F8I9"/>
<reference evidence="4 5" key="1">
    <citation type="submission" date="2014-10" db="EMBL/GenBank/DDBJ databases">
        <title>Pedobacter Kyungheensis.</title>
        <authorList>
            <person name="Anderson B.M."/>
            <person name="Newman J.D."/>
        </authorList>
    </citation>
    <scope>NUCLEOTIDE SEQUENCE [LARGE SCALE GENOMIC DNA]</scope>
    <source>
        <strain evidence="4 5">KACC 16221</strain>
    </source>
</reference>
<dbReference type="GO" id="GO:0016989">
    <property type="term" value="F:sigma factor antagonist activity"/>
    <property type="evidence" value="ECO:0007669"/>
    <property type="project" value="TreeGrafter"/>
</dbReference>
<dbReference type="PANTHER" id="PTHR30273:SF2">
    <property type="entry name" value="PROTEIN FECR"/>
    <property type="match status" value="1"/>
</dbReference>
<evidence type="ECO:0000259" key="2">
    <source>
        <dbReference type="Pfam" id="PF04773"/>
    </source>
</evidence>
<keyword evidence="1" id="KW-1133">Transmembrane helix</keyword>
<evidence type="ECO:0000256" key="1">
    <source>
        <dbReference type="SAM" id="Phobius"/>
    </source>
</evidence>
<proteinExistence type="predicted"/>
<evidence type="ECO:0000313" key="4">
    <source>
        <dbReference type="EMBL" id="KIA89477.1"/>
    </source>
</evidence>
<dbReference type="FunFam" id="2.60.120.1440:FF:000001">
    <property type="entry name" value="Putative anti-sigma factor"/>
    <property type="match status" value="1"/>
</dbReference>
<dbReference type="Gene3D" id="2.60.120.1440">
    <property type="match status" value="1"/>
</dbReference>
<dbReference type="Gene3D" id="3.55.50.30">
    <property type="match status" value="1"/>
</dbReference>
<dbReference type="RefSeq" id="WP_039482726.1">
    <property type="nucleotide sequence ID" value="NZ_JSYN01000043.1"/>
</dbReference>
<keyword evidence="1" id="KW-0472">Membrane</keyword>
<protein>
    <recommendedName>
        <fullName evidence="6">FecR family protein</fullName>
    </recommendedName>
</protein>
<organism evidence="4 5">
    <name type="scientific">Pedobacter kyungheensis</name>
    <dbReference type="NCBI Taxonomy" id="1069985"/>
    <lineage>
        <taxon>Bacteria</taxon>
        <taxon>Pseudomonadati</taxon>
        <taxon>Bacteroidota</taxon>
        <taxon>Sphingobacteriia</taxon>
        <taxon>Sphingobacteriales</taxon>
        <taxon>Sphingobacteriaceae</taxon>
        <taxon>Pedobacter</taxon>
    </lineage>
</organism>
<dbReference type="Pfam" id="PF04773">
    <property type="entry name" value="FecR"/>
    <property type="match status" value="1"/>
</dbReference>
<comment type="caution">
    <text evidence="4">The sequence shown here is derived from an EMBL/GenBank/DDBJ whole genome shotgun (WGS) entry which is preliminary data.</text>
</comment>
<evidence type="ECO:0008006" key="6">
    <source>
        <dbReference type="Google" id="ProtNLM"/>
    </source>
</evidence>
<dbReference type="OrthoDB" id="1523735at2"/>
<dbReference type="PANTHER" id="PTHR30273">
    <property type="entry name" value="PERIPLASMIC SIGNAL SENSOR AND SIGMA FACTOR ACTIVATOR FECR-RELATED"/>
    <property type="match status" value="1"/>
</dbReference>
<dbReference type="InterPro" id="IPR012373">
    <property type="entry name" value="Ferrdict_sens_TM"/>
</dbReference>
<feature type="transmembrane region" description="Helical" evidence="1">
    <location>
        <begin position="103"/>
        <end position="122"/>
    </location>
</feature>
<dbReference type="Pfam" id="PF16344">
    <property type="entry name" value="FecR_C"/>
    <property type="match status" value="1"/>
</dbReference>